<dbReference type="EMBL" id="CYGV01001112">
    <property type="protein sequence ID" value="CUA70318.1"/>
    <property type="molecule type" value="Genomic_DNA"/>
</dbReference>
<reference evidence="3 4" key="1">
    <citation type="submission" date="2015-07" db="EMBL/GenBank/DDBJ databases">
        <authorList>
            <person name="Noorani M."/>
        </authorList>
    </citation>
    <scope>NUCLEOTIDE SEQUENCE [LARGE SCALE GENOMIC DNA]</scope>
    <source>
        <strain evidence="3">BBA 69670</strain>
    </source>
</reference>
<dbReference type="SUPFAM" id="SSF53474">
    <property type="entry name" value="alpha/beta-Hydrolases"/>
    <property type="match status" value="1"/>
</dbReference>
<evidence type="ECO:0000313" key="4">
    <source>
        <dbReference type="Proteomes" id="UP000044841"/>
    </source>
</evidence>
<proteinExistence type="predicted"/>
<evidence type="ECO:0000313" key="3">
    <source>
        <dbReference type="EMBL" id="CUA70318.1"/>
    </source>
</evidence>
<dbReference type="Gene3D" id="3.40.50.1820">
    <property type="entry name" value="alpha/beta hydrolase"/>
    <property type="match status" value="1"/>
</dbReference>
<dbReference type="Proteomes" id="UP000044841">
    <property type="component" value="Unassembled WGS sequence"/>
</dbReference>
<dbReference type="PANTHER" id="PTHR48081:SF8">
    <property type="entry name" value="ALPHA_BETA HYDROLASE FOLD-3 DOMAIN-CONTAINING PROTEIN-RELATED"/>
    <property type="match status" value="1"/>
</dbReference>
<evidence type="ECO:0000259" key="2">
    <source>
        <dbReference type="Pfam" id="PF07859"/>
    </source>
</evidence>
<dbReference type="GO" id="GO:0016787">
    <property type="term" value="F:hydrolase activity"/>
    <property type="evidence" value="ECO:0007669"/>
    <property type="project" value="UniProtKB-KW"/>
</dbReference>
<organism evidence="3 4">
    <name type="scientific">Rhizoctonia solani</name>
    <dbReference type="NCBI Taxonomy" id="456999"/>
    <lineage>
        <taxon>Eukaryota</taxon>
        <taxon>Fungi</taxon>
        <taxon>Dikarya</taxon>
        <taxon>Basidiomycota</taxon>
        <taxon>Agaricomycotina</taxon>
        <taxon>Agaricomycetes</taxon>
        <taxon>Cantharellales</taxon>
        <taxon>Ceratobasidiaceae</taxon>
        <taxon>Rhizoctonia</taxon>
    </lineage>
</organism>
<dbReference type="InterPro" id="IPR050300">
    <property type="entry name" value="GDXG_lipolytic_enzyme"/>
</dbReference>
<sequence length="260" mass="28105">MPMTTGDFFARDHTKEVDAKSCQDARFIWIDSVASELVTGEIKRFASACGAESQRIPAYGFGKWGTTPDVPLAKDGEKIILNLHGGGFIAGTAHPEDFTANIPRGFVRHGDFVVARVLSVDYRISASHPYPIAAPFPTAITDALAGYIYLTRGLGFKPQNIIVCGDSAGGNIALGLVRYLRDTPELGLGMPGGLILISPWVDIIATATQAPENQVTKNQKTDYIQPSTQYRAGTYPYLSYLGGLTVEDTRKNLFLSPASF</sequence>
<dbReference type="InterPro" id="IPR013094">
    <property type="entry name" value="AB_hydrolase_3"/>
</dbReference>
<protein>
    <recommendedName>
        <fullName evidence="2">Alpha/beta hydrolase fold-3 domain-containing protein</fullName>
    </recommendedName>
</protein>
<dbReference type="Pfam" id="PF07859">
    <property type="entry name" value="Abhydrolase_3"/>
    <property type="match status" value="1"/>
</dbReference>
<dbReference type="AlphaFoldDB" id="A0A0K6FVZ2"/>
<keyword evidence="4" id="KW-1185">Reference proteome</keyword>
<dbReference type="InterPro" id="IPR029058">
    <property type="entry name" value="AB_hydrolase_fold"/>
</dbReference>
<keyword evidence="1" id="KW-0378">Hydrolase</keyword>
<gene>
    <name evidence="3" type="ORF">RSOLAG22IIIB_00673</name>
</gene>
<evidence type="ECO:0000256" key="1">
    <source>
        <dbReference type="ARBA" id="ARBA00022801"/>
    </source>
</evidence>
<feature type="domain" description="Alpha/beta hydrolase fold-3" evidence="2">
    <location>
        <begin position="80"/>
        <end position="237"/>
    </location>
</feature>
<name>A0A0K6FVZ2_9AGAM</name>
<accession>A0A0K6FVZ2</accession>
<dbReference type="PANTHER" id="PTHR48081">
    <property type="entry name" value="AB HYDROLASE SUPERFAMILY PROTEIN C4A8.06C"/>
    <property type="match status" value="1"/>
</dbReference>